<dbReference type="Proteomes" id="UP001165101">
    <property type="component" value="Unassembled WGS sequence"/>
</dbReference>
<keyword evidence="2" id="KW-1185">Reference proteome</keyword>
<evidence type="ECO:0000313" key="2">
    <source>
        <dbReference type="Proteomes" id="UP001165101"/>
    </source>
</evidence>
<name>A0ACB5U9B5_CANBO</name>
<organism evidence="1 2">
    <name type="scientific">Candida boidinii</name>
    <name type="common">Yeast</name>
    <dbReference type="NCBI Taxonomy" id="5477"/>
    <lineage>
        <taxon>Eukaryota</taxon>
        <taxon>Fungi</taxon>
        <taxon>Dikarya</taxon>
        <taxon>Ascomycota</taxon>
        <taxon>Saccharomycotina</taxon>
        <taxon>Pichiomycetes</taxon>
        <taxon>Pichiales</taxon>
        <taxon>Pichiaceae</taxon>
        <taxon>Ogataea</taxon>
        <taxon>Ogataea/Candida clade</taxon>
    </lineage>
</organism>
<accession>A0ACB5U9B5</accession>
<evidence type="ECO:0000313" key="1">
    <source>
        <dbReference type="EMBL" id="GMF04842.1"/>
    </source>
</evidence>
<reference evidence="1" key="1">
    <citation type="submission" date="2023-04" db="EMBL/GenBank/DDBJ databases">
        <title>Candida boidinii NBRC 1967.</title>
        <authorList>
            <person name="Ichikawa N."/>
            <person name="Sato H."/>
            <person name="Tonouchi N."/>
        </authorList>
    </citation>
    <scope>NUCLEOTIDE SEQUENCE</scope>
    <source>
        <strain evidence="1">NBRC 1967</strain>
    </source>
</reference>
<proteinExistence type="predicted"/>
<dbReference type="EMBL" id="BSXV01007271">
    <property type="protein sequence ID" value="GMF04842.1"/>
    <property type="molecule type" value="Genomic_DNA"/>
</dbReference>
<protein>
    <submittedName>
        <fullName evidence="1">Unnamed protein product</fullName>
    </submittedName>
</protein>
<sequence>MDNKNNNSSSFYFVDEEDENDEEDDVVLGDGDDDDDDPIISDCNSSIEPFSQFNSASSSTMSKNDPLSHEQTPINSIFKCKYKFITNHNNSTKTK</sequence>
<comment type="caution">
    <text evidence="1">The sequence shown here is derived from an EMBL/GenBank/DDBJ whole genome shotgun (WGS) entry which is preliminary data.</text>
</comment>
<gene>
    <name evidence="1" type="ORF">Cboi01_000654900</name>
</gene>